<keyword evidence="2" id="KW-0808">Transferase</keyword>
<dbReference type="EMBL" id="UINC01000133">
    <property type="protein sequence ID" value="SUZ49760.1"/>
    <property type="molecule type" value="Genomic_DNA"/>
</dbReference>
<dbReference type="SUPFAM" id="SSF55315">
    <property type="entry name" value="L30e-like"/>
    <property type="match status" value="1"/>
</dbReference>
<dbReference type="Pfam" id="PF08032">
    <property type="entry name" value="SpoU_sub_bind"/>
    <property type="match status" value="1"/>
</dbReference>
<dbReference type="AlphaFoldDB" id="A0A381N551"/>
<organism evidence="5">
    <name type="scientific">marine metagenome</name>
    <dbReference type="NCBI Taxonomy" id="408172"/>
    <lineage>
        <taxon>unclassified sequences</taxon>
        <taxon>metagenomes</taxon>
        <taxon>ecological metagenomes</taxon>
    </lineage>
</organism>
<sequence>VVGNRPGRHQRRGNAAVPNKGRARNEAKGKSRTRPEDLGGGHVEGRQAVRELLRAGRRRVEQVFVSEDVHDTAILAEIADLSEERRVPIRQLTRKKLDDYARTDSHQGVIATAESIRPVELDVALSAKQNQPLLIVALDGVTDPGNLGAILRTAEVAGASAVVLPRHRAVRLTPAAVKAAAGAVEHLPISLVGGLPAALQRMSDEGLWVIGLDGTAKDSIYELRVAKEPLVVVFGAEGRGLSHLVSQRCDQLVSIPQNGHLESLNVSNAAAITIYEVRRRREIDH</sequence>
<dbReference type="InterPro" id="IPR029028">
    <property type="entry name" value="Alpha/beta_knot_MTases"/>
</dbReference>
<dbReference type="InterPro" id="IPR013123">
    <property type="entry name" value="SpoU_subst-bd"/>
</dbReference>
<dbReference type="PANTHER" id="PTHR46429:SF1">
    <property type="entry name" value="23S RRNA (GUANOSINE-2'-O-)-METHYLTRANSFERASE RLMB"/>
    <property type="match status" value="1"/>
</dbReference>
<dbReference type="CDD" id="cd18103">
    <property type="entry name" value="SpoU-like_RlmB"/>
    <property type="match status" value="1"/>
</dbReference>
<evidence type="ECO:0000259" key="4">
    <source>
        <dbReference type="SMART" id="SM00967"/>
    </source>
</evidence>
<feature type="compositionally biased region" description="Basic and acidic residues" evidence="3">
    <location>
        <begin position="23"/>
        <end position="44"/>
    </location>
</feature>
<feature type="non-terminal residue" evidence="5">
    <location>
        <position position="1"/>
    </location>
</feature>
<dbReference type="InterPro" id="IPR004441">
    <property type="entry name" value="rRNA_MeTrfase_TrmH"/>
</dbReference>
<dbReference type="NCBIfam" id="TIGR00186">
    <property type="entry name" value="rRNA_methyl_3"/>
    <property type="match status" value="1"/>
</dbReference>
<keyword evidence="1" id="KW-0489">Methyltransferase</keyword>
<dbReference type="PANTHER" id="PTHR46429">
    <property type="entry name" value="23S RRNA (GUANOSINE-2'-O-)-METHYLTRANSFERASE RLMB"/>
    <property type="match status" value="1"/>
</dbReference>
<dbReference type="GO" id="GO:0003723">
    <property type="term" value="F:RNA binding"/>
    <property type="evidence" value="ECO:0007669"/>
    <property type="project" value="InterPro"/>
</dbReference>
<proteinExistence type="predicted"/>
<dbReference type="SUPFAM" id="SSF75217">
    <property type="entry name" value="alpha/beta knot"/>
    <property type="match status" value="1"/>
</dbReference>
<dbReference type="InterPro" id="IPR029064">
    <property type="entry name" value="Ribosomal_eL30-like_sf"/>
</dbReference>
<dbReference type="GO" id="GO:0005829">
    <property type="term" value="C:cytosol"/>
    <property type="evidence" value="ECO:0007669"/>
    <property type="project" value="TreeGrafter"/>
</dbReference>
<dbReference type="GO" id="GO:0032259">
    <property type="term" value="P:methylation"/>
    <property type="evidence" value="ECO:0007669"/>
    <property type="project" value="UniProtKB-KW"/>
</dbReference>
<evidence type="ECO:0000256" key="2">
    <source>
        <dbReference type="ARBA" id="ARBA00022679"/>
    </source>
</evidence>
<dbReference type="GO" id="GO:0006396">
    <property type="term" value="P:RNA processing"/>
    <property type="evidence" value="ECO:0007669"/>
    <property type="project" value="InterPro"/>
</dbReference>
<dbReference type="Gene3D" id="3.40.1280.10">
    <property type="match status" value="1"/>
</dbReference>
<feature type="domain" description="RNA 2-O ribose methyltransferase substrate binding" evidence="4">
    <location>
        <begin position="42"/>
        <end position="119"/>
    </location>
</feature>
<name>A0A381N551_9ZZZZ</name>
<dbReference type="InterPro" id="IPR001537">
    <property type="entry name" value="SpoU_MeTrfase"/>
</dbReference>
<feature type="compositionally biased region" description="Basic residues" evidence="3">
    <location>
        <begin position="1"/>
        <end position="12"/>
    </location>
</feature>
<evidence type="ECO:0000256" key="3">
    <source>
        <dbReference type="SAM" id="MobiDB-lite"/>
    </source>
</evidence>
<dbReference type="SMART" id="SM00967">
    <property type="entry name" value="SpoU_sub_bind"/>
    <property type="match status" value="1"/>
</dbReference>
<accession>A0A381N551</accession>
<protein>
    <recommendedName>
        <fullName evidence="4">RNA 2-O ribose methyltransferase substrate binding domain-containing protein</fullName>
    </recommendedName>
</protein>
<evidence type="ECO:0000256" key="1">
    <source>
        <dbReference type="ARBA" id="ARBA00022603"/>
    </source>
</evidence>
<reference evidence="5" key="1">
    <citation type="submission" date="2018-05" db="EMBL/GenBank/DDBJ databases">
        <authorList>
            <person name="Lanie J.A."/>
            <person name="Ng W.-L."/>
            <person name="Kazmierczak K.M."/>
            <person name="Andrzejewski T.M."/>
            <person name="Davidsen T.M."/>
            <person name="Wayne K.J."/>
            <person name="Tettelin H."/>
            <person name="Glass J.I."/>
            <person name="Rusch D."/>
            <person name="Podicherti R."/>
            <person name="Tsui H.-C.T."/>
            <person name="Winkler M.E."/>
        </authorList>
    </citation>
    <scope>NUCLEOTIDE SEQUENCE</scope>
</reference>
<evidence type="ECO:0000313" key="5">
    <source>
        <dbReference type="EMBL" id="SUZ49760.1"/>
    </source>
</evidence>
<gene>
    <name evidence="5" type="ORF">METZ01_LOCUS2614</name>
</gene>
<dbReference type="Gene3D" id="3.30.1330.30">
    <property type="match status" value="1"/>
</dbReference>
<dbReference type="GO" id="GO:0008173">
    <property type="term" value="F:RNA methyltransferase activity"/>
    <property type="evidence" value="ECO:0007669"/>
    <property type="project" value="InterPro"/>
</dbReference>
<dbReference type="InterPro" id="IPR029026">
    <property type="entry name" value="tRNA_m1G_MTases_N"/>
</dbReference>
<feature type="region of interest" description="Disordered" evidence="3">
    <location>
        <begin position="1"/>
        <end position="44"/>
    </location>
</feature>
<dbReference type="Pfam" id="PF00588">
    <property type="entry name" value="SpoU_methylase"/>
    <property type="match status" value="1"/>
</dbReference>